<accession>A0A451B3N2</accession>
<dbReference type="AlphaFoldDB" id="A0A451B3N2"/>
<comment type="subcellular location">
    <subcellularLocation>
        <location evidence="1">Cell envelope</location>
    </subcellularLocation>
</comment>
<dbReference type="PANTHER" id="PTHR32347">
    <property type="entry name" value="EFFLUX SYSTEM COMPONENT YKNX-RELATED"/>
    <property type="match status" value="1"/>
</dbReference>
<dbReference type="NCBIfam" id="TIGR01730">
    <property type="entry name" value="RND_mfp"/>
    <property type="match status" value="1"/>
</dbReference>
<dbReference type="InterPro" id="IPR058636">
    <property type="entry name" value="Beta-barrel_YknX"/>
</dbReference>
<evidence type="ECO:0000256" key="3">
    <source>
        <dbReference type="ARBA" id="ARBA00023054"/>
    </source>
</evidence>
<evidence type="ECO:0000259" key="6">
    <source>
        <dbReference type="Pfam" id="PF25990"/>
    </source>
</evidence>
<proteinExistence type="inferred from homology"/>
<gene>
    <name evidence="7" type="ORF">BECKUNK1418G_GA0071005_11445</name>
    <name evidence="8" type="ORF">BECKUNK1418H_GA0071006_11477</name>
</gene>
<dbReference type="Gene3D" id="2.40.30.170">
    <property type="match status" value="1"/>
</dbReference>
<dbReference type="Gene3D" id="2.40.420.20">
    <property type="match status" value="1"/>
</dbReference>
<evidence type="ECO:0000256" key="4">
    <source>
        <dbReference type="SAM" id="Coils"/>
    </source>
</evidence>
<dbReference type="Pfam" id="PF25967">
    <property type="entry name" value="RND-MFP_C"/>
    <property type="match status" value="1"/>
</dbReference>
<feature type="coiled-coil region" evidence="4">
    <location>
        <begin position="172"/>
        <end position="302"/>
    </location>
</feature>
<evidence type="ECO:0000256" key="1">
    <source>
        <dbReference type="ARBA" id="ARBA00004196"/>
    </source>
</evidence>
<evidence type="ECO:0000313" key="7">
    <source>
        <dbReference type="EMBL" id="VFK67474.1"/>
    </source>
</evidence>
<feature type="domain" description="YknX-like beta-barrel" evidence="6">
    <location>
        <begin position="355"/>
        <end position="430"/>
    </location>
</feature>
<dbReference type="GO" id="GO:0030313">
    <property type="term" value="C:cell envelope"/>
    <property type="evidence" value="ECO:0007669"/>
    <property type="project" value="UniProtKB-SubCell"/>
</dbReference>
<dbReference type="InterPro" id="IPR058627">
    <property type="entry name" value="MdtA-like_C"/>
</dbReference>
<evidence type="ECO:0000313" key="8">
    <source>
        <dbReference type="EMBL" id="VFK72894.1"/>
    </source>
</evidence>
<dbReference type="EMBL" id="CAADFZ010000144">
    <property type="protein sequence ID" value="VFK67474.1"/>
    <property type="molecule type" value="Genomic_DNA"/>
</dbReference>
<dbReference type="InterPro" id="IPR006143">
    <property type="entry name" value="RND_pump_MFP"/>
</dbReference>
<dbReference type="GO" id="GO:0016020">
    <property type="term" value="C:membrane"/>
    <property type="evidence" value="ECO:0007669"/>
    <property type="project" value="InterPro"/>
</dbReference>
<sequence>MVRPPRTMYYVFHMLSTTIAPWNTNRPRFTASRLCYSAPSSRACAPLPSPLPLDNLLFTTARGDLRITVLESGSLESERSIEIKSEVKGDTQILSLKAEGVFVRAGDVLCELDVSELIRDEATRKLDFEKARAALITAQKNHEIKAGDVQGEIAKAELAVTLAEIDLEKYREGDYVQQKQELEANIKVAREELSRANEKFQWSRRLEAKGFIMKQELEADRLAVMKRRLERDLARRALTVFEKYTHQKELKTFESNLEESKKTLDRLRSRIFLELALSQSEAKSKEATAELEKERLNKLRDQIRKGTIRAPRDGLLVYHNTGRSGQDAIGEGATVRERQTLFRLPDVTNMIAAIKVHESAYERVAKGQKAVIIADAFPDRVFSGEVTFISPLPDSRQWHRNPDLKLYSAQVRIDGDTQALRPGMSCSVEIEISTLEDVIYVPIQAVFRESGMTFCYVLTENGVVGKVVTTGLHNDRFIHIRSGLEEGERVLLARPSNAGEIPSR</sequence>
<dbReference type="Pfam" id="PF25990">
    <property type="entry name" value="Beta-barrel_YknX"/>
    <property type="match status" value="1"/>
</dbReference>
<protein>
    <submittedName>
        <fullName evidence="8">HlyD family secretion protein</fullName>
    </submittedName>
</protein>
<evidence type="ECO:0000256" key="2">
    <source>
        <dbReference type="ARBA" id="ARBA00009477"/>
    </source>
</evidence>
<keyword evidence="3 4" id="KW-0175">Coiled coil</keyword>
<dbReference type="EMBL" id="CAADGD010000147">
    <property type="protein sequence ID" value="VFK72894.1"/>
    <property type="molecule type" value="Genomic_DNA"/>
</dbReference>
<organism evidence="8">
    <name type="scientific">Candidatus Kentrum sp. UNK</name>
    <dbReference type="NCBI Taxonomy" id="2126344"/>
    <lineage>
        <taxon>Bacteria</taxon>
        <taxon>Pseudomonadati</taxon>
        <taxon>Pseudomonadota</taxon>
        <taxon>Gammaproteobacteria</taxon>
        <taxon>Candidatus Kentrum</taxon>
    </lineage>
</organism>
<dbReference type="GO" id="GO:0022857">
    <property type="term" value="F:transmembrane transporter activity"/>
    <property type="evidence" value="ECO:0007669"/>
    <property type="project" value="InterPro"/>
</dbReference>
<dbReference type="InterPro" id="IPR050465">
    <property type="entry name" value="UPF0194_transport"/>
</dbReference>
<dbReference type="PANTHER" id="PTHR32347:SF23">
    <property type="entry name" value="BLL5650 PROTEIN"/>
    <property type="match status" value="1"/>
</dbReference>
<name>A0A451B3N2_9GAMM</name>
<reference evidence="8" key="1">
    <citation type="submission" date="2019-02" db="EMBL/GenBank/DDBJ databases">
        <authorList>
            <person name="Gruber-Vodicka R. H."/>
            <person name="Seah K. B. B."/>
        </authorList>
    </citation>
    <scope>NUCLEOTIDE SEQUENCE</scope>
    <source>
        <strain evidence="8">BECK_BY19</strain>
        <strain evidence="7">BECK_BY8</strain>
    </source>
</reference>
<feature type="domain" description="Multidrug resistance protein MdtA-like C-terminal permuted SH3" evidence="5">
    <location>
        <begin position="437"/>
        <end position="491"/>
    </location>
</feature>
<comment type="similarity">
    <text evidence="2">Belongs to the membrane fusion protein (MFP) (TC 8.A.1) family.</text>
</comment>
<evidence type="ECO:0000259" key="5">
    <source>
        <dbReference type="Pfam" id="PF25967"/>
    </source>
</evidence>
<dbReference type="SUPFAM" id="SSF111369">
    <property type="entry name" value="HlyD-like secretion proteins"/>
    <property type="match status" value="1"/>
</dbReference>